<feature type="non-terminal residue" evidence="2">
    <location>
        <position position="1"/>
    </location>
</feature>
<proteinExistence type="predicted"/>
<gene>
    <name evidence="2" type="ORF">L9F63_008105</name>
</gene>
<protein>
    <submittedName>
        <fullName evidence="2">Uncharacterized protein</fullName>
    </submittedName>
</protein>
<dbReference type="AlphaFoldDB" id="A0AAD8E299"/>
<sequence>VVPSFLLLADSNLVQSSRWLHLVFSITPQTSVYKETVIVFHMRLAAEKLPPEFRLKNGHTFDATGIISICEDHLIYEEGNDDEEEEESSDDDFQTSLHWTSSSGVPKHSGDPGSIPDGNVERNRIQTFDIVRTTNA</sequence>
<evidence type="ECO:0000256" key="1">
    <source>
        <dbReference type="SAM" id="MobiDB-lite"/>
    </source>
</evidence>
<keyword evidence="3" id="KW-1185">Reference proteome</keyword>
<dbReference type="Proteomes" id="UP001233999">
    <property type="component" value="Unassembled WGS sequence"/>
</dbReference>
<reference evidence="2" key="1">
    <citation type="journal article" date="2023" name="IScience">
        <title>Live-bearing cockroach genome reveals convergent evolutionary mechanisms linked to viviparity in insects and beyond.</title>
        <authorList>
            <person name="Fouks B."/>
            <person name="Harrison M.C."/>
            <person name="Mikhailova A.A."/>
            <person name="Marchal E."/>
            <person name="English S."/>
            <person name="Carruthers M."/>
            <person name="Jennings E.C."/>
            <person name="Chiamaka E.L."/>
            <person name="Frigard R.A."/>
            <person name="Pippel M."/>
            <person name="Attardo G.M."/>
            <person name="Benoit J.B."/>
            <person name="Bornberg-Bauer E."/>
            <person name="Tobe S.S."/>
        </authorList>
    </citation>
    <scope>NUCLEOTIDE SEQUENCE</scope>
    <source>
        <strain evidence="2">Stay&amp;Tobe</strain>
    </source>
</reference>
<feature type="region of interest" description="Disordered" evidence="1">
    <location>
        <begin position="77"/>
        <end position="136"/>
    </location>
</feature>
<comment type="caution">
    <text evidence="2">The sequence shown here is derived from an EMBL/GenBank/DDBJ whole genome shotgun (WGS) entry which is preliminary data.</text>
</comment>
<feature type="compositionally biased region" description="Polar residues" evidence="1">
    <location>
        <begin position="94"/>
        <end position="104"/>
    </location>
</feature>
<name>A0AAD8E299_DIPPU</name>
<organism evidence="2 3">
    <name type="scientific">Diploptera punctata</name>
    <name type="common">Pacific beetle cockroach</name>
    <dbReference type="NCBI Taxonomy" id="6984"/>
    <lineage>
        <taxon>Eukaryota</taxon>
        <taxon>Metazoa</taxon>
        <taxon>Ecdysozoa</taxon>
        <taxon>Arthropoda</taxon>
        <taxon>Hexapoda</taxon>
        <taxon>Insecta</taxon>
        <taxon>Pterygota</taxon>
        <taxon>Neoptera</taxon>
        <taxon>Polyneoptera</taxon>
        <taxon>Dictyoptera</taxon>
        <taxon>Blattodea</taxon>
        <taxon>Blaberoidea</taxon>
        <taxon>Blaberidae</taxon>
        <taxon>Diplopterinae</taxon>
        <taxon>Diploptera</taxon>
    </lineage>
</organism>
<reference evidence="2" key="2">
    <citation type="submission" date="2023-05" db="EMBL/GenBank/DDBJ databases">
        <authorList>
            <person name="Fouks B."/>
        </authorList>
    </citation>
    <scope>NUCLEOTIDE SEQUENCE</scope>
    <source>
        <strain evidence="2">Stay&amp;Tobe</strain>
        <tissue evidence="2">Testes</tissue>
    </source>
</reference>
<evidence type="ECO:0000313" key="3">
    <source>
        <dbReference type="Proteomes" id="UP001233999"/>
    </source>
</evidence>
<feature type="compositionally biased region" description="Acidic residues" evidence="1">
    <location>
        <begin position="78"/>
        <end position="93"/>
    </location>
</feature>
<feature type="non-terminal residue" evidence="2">
    <location>
        <position position="136"/>
    </location>
</feature>
<dbReference type="EMBL" id="JASPKZ010010265">
    <property type="protein sequence ID" value="KAJ9574735.1"/>
    <property type="molecule type" value="Genomic_DNA"/>
</dbReference>
<evidence type="ECO:0000313" key="2">
    <source>
        <dbReference type="EMBL" id="KAJ9574735.1"/>
    </source>
</evidence>
<accession>A0AAD8E299</accession>